<protein>
    <submittedName>
        <fullName evidence="1">Uncharacterized protein</fullName>
    </submittedName>
</protein>
<accession>A0A6J7XNT3</accession>
<proteinExistence type="predicted"/>
<dbReference type="EMBL" id="LR798463">
    <property type="protein sequence ID" value="CAB5238823.1"/>
    <property type="molecule type" value="Genomic_DNA"/>
</dbReference>
<reference evidence="1" key="1">
    <citation type="submission" date="2020-05" db="EMBL/GenBank/DDBJ databases">
        <authorList>
            <person name="Chiriac C."/>
            <person name="Salcher M."/>
            <person name="Ghai R."/>
            <person name="Kavagutti S V."/>
        </authorList>
    </citation>
    <scope>NUCLEOTIDE SEQUENCE</scope>
</reference>
<organism evidence="1">
    <name type="scientific">uncultured Caudovirales phage</name>
    <dbReference type="NCBI Taxonomy" id="2100421"/>
    <lineage>
        <taxon>Viruses</taxon>
        <taxon>Duplodnaviria</taxon>
        <taxon>Heunggongvirae</taxon>
        <taxon>Uroviricota</taxon>
        <taxon>Caudoviricetes</taxon>
        <taxon>Peduoviridae</taxon>
        <taxon>Maltschvirus</taxon>
        <taxon>Maltschvirus maltsch</taxon>
    </lineage>
</organism>
<sequence length="133" mass="15126">MAVKPKPRDFKFTEEHAKVVLELGKLGSSQKNMYATIGISKATAARLKKEDPYFAETLDLATVYGQSYWENMILANVENKAFNSRIAELALKGQYPDDYRDRYDVKADIKQDVKIDFQASVNDLLKQLKEASD</sequence>
<name>A0A6J7XNT3_9CAUD</name>
<gene>
    <name evidence="1" type="ORF">UFOVP230_12</name>
</gene>
<evidence type="ECO:0000313" key="1">
    <source>
        <dbReference type="EMBL" id="CAB5238823.1"/>
    </source>
</evidence>